<dbReference type="EMBL" id="PDOF01000001">
    <property type="protein sequence ID" value="PYZ98635.1"/>
    <property type="molecule type" value="Genomic_DNA"/>
</dbReference>
<reference evidence="3 4" key="1">
    <citation type="submission" date="2017-10" db="EMBL/GenBank/DDBJ databases">
        <title>Bacillus sp. nov., a halophilic bacterium isolated from a Yangshapao Lake.</title>
        <authorList>
            <person name="Wang H."/>
        </authorList>
    </citation>
    <scope>NUCLEOTIDE SEQUENCE [LARGE SCALE GENOMIC DNA]</scope>
    <source>
        <strain evidence="3 4">YSP-3</strain>
    </source>
</reference>
<protein>
    <recommendedName>
        <fullName evidence="5">Endolytic transglycosylase MltG</fullName>
    </recommendedName>
</protein>
<dbReference type="RefSeq" id="WP_110518699.1">
    <property type="nucleotide sequence ID" value="NZ_PDOF01000001.1"/>
</dbReference>
<dbReference type="Gene3D" id="3.30.1490.480">
    <property type="entry name" value="Endolytic murein transglycosylase"/>
    <property type="match status" value="1"/>
</dbReference>
<evidence type="ECO:0000313" key="3">
    <source>
        <dbReference type="EMBL" id="PYZ98635.1"/>
    </source>
</evidence>
<proteinExistence type="predicted"/>
<keyword evidence="2" id="KW-0472">Membrane</keyword>
<evidence type="ECO:0000313" key="4">
    <source>
        <dbReference type="Proteomes" id="UP000248066"/>
    </source>
</evidence>
<comment type="caution">
    <text evidence="3">The sequence shown here is derived from an EMBL/GenBank/DDBJ whole genome shotgun (WGS) entry which is preliminary data.</text>
</comment>
<feature type="region of interest" description="Disordered" evidence="1">
    <location>
        <begin position="61"/>
        <end position="86"/>
    </location>
</feature>
<keyword evidence="2" id="KW-1133">Transmembrane helix</keyword>
<evidence type="ECO:0000256" key="2">
    <source>
        <dbReference type="SAM" id="Phobius"/>
    </source>
</evidence>
<evidence type="ECO:0000256" key="1">
    <source>
        <dbReference type="SAM" id="MobiDB-lite"/>
    </source>
</evidence>
<keyword evidence="2" id="KW-0812">Transmembrane</keyword>
<dbReference type="OrthoDB" id="2138957at2"/>
<dbReference type="AlphaFoldDB" id="A0A2W0HM42"/>
<accession>A0A2W0HM42</accession>
<evidence type="ECO:0008006" key="5">
    <source>
        <dbReference type="Google" id="ProtNLM"/>
    </source>
</evidence>
<keyword evidence="4" id="KW-1185">Reference proteome</keyword>
<gene>
    <name evidence="3" type="ORF">CR205_08655</name>
</gene>
<name>A0A2W0HM42_9BACI</name>
<dbReference type="Proteomes" id="UP000248066">
    <property type="component" value="Unassembled WGS sequence"/>
</dbReference>
<sequence>MLTKTGLRGTAAGVFMTTAVFAGIYYTGGAGSAPESAEASEEMSSETAFSILKDHEEFSVYRAGEEPDTQETNDQTGSLEEREEQITQLQNEVAGLTAELEEAESERSPAEDSQVIYQTTLVVSSGMTFGNIAGILKRSQVIESRSEFNDYINDNNLEMSLRQGEFILDSTMSIPEIADKLTS</sequence>
<organism evidence="3 4">
    <name type="scientific">Alteribacter lacisalsi</name>
    <dbReference type="NCBI Taxonomy" id="2045244"/>
    <lineage>
        <taxon>Bacteria</taxon>
        <taxon>Bacillati</taxon>
        <taxon>Bacillota</taxon>
        <taxon>Bacilli</taxon>
        <taxon>Bacillales</taxon>
        <taxon>Bacillaceae</taxon>
        <taxon>Alteribacter</taxon>
    </lineage>
</organism>
<feature type="transmembrane region" description="Helical" evidence="2">
    <location>
        <begin position="7"/>
        <end position="26"/>
    </location>
</feature>